<proteinExistence type="predicted"/>
<comment type="subcellular location">
    <subcellularLocation>
        <location evidence="1">Membrane</location>
        <topology evidence="1">Single-pass membrane protein</topology>
    </subcellularLocation>
</comment>
<name>A0A2Y9EDE9_TRIMA</name>
<dbReference type="PANTHER" id="PTHR47727:SF1">
    <property type="entry name" value="C-TYPE LECTIN DOMAIN FAMILY 9 MEMBER A"/>
    <property type="match status" value="1"/>
</dbReference>
<dbReference type="InterPro" id="IPR016187">
    <property type="entry name" value="CTDL_fold"/>
</dbReference>
<dbReference type="Proteomes" id="UP000248480">
    <property type="component" value="Unplaced"/>
</dbReference>
<dbReference type="SMART" id="SM00034">
    <property type="entry name" value="CLECT"/>
    <property type="match status" value="1"/>
</dbReference>
<organism evidence="5 6">
    <name type="scientific">Trichechus manatus latirostris</name>
    <name type="common">Florida manatee</name>
    <dbReference type="NCBI Taxonomy" id="127582"/>
    <lineage>
        <taxon>Eukaryota</taxon>
        <taxon>Metazoa</taxon>
        <taxon>Chordata</taxon>
        <taxon>Craniata</taxon>
        <taxon>Vertebrata</taxon>
        <taxon>Euteleostomi</taxon>
        <taxon>Mammalia</taxon>
        <taxon>Eutheria</taxon>
        <taxon>Afrotheria</taxon>
        <taxon>Sirenia</taxon>
        <taxon>Trichechidae</taxon>
        <taxon>Trichechus</taxon>
    </lineage>
</organism>
<accession>A0A2Y9EDE9</accession>
<dbReference type="Pfam" id="PF00059">
    <property type="entry name" value="Lectin_C"/>
    <property type="match status" value="1"/>
</dbReference>
<dbReference type="GO" id="GO:0006898">
    <property type="term" value="P:receptor-mediated endocytosis"/>
    <property type="evidence" value="ECO:0007669"/>
    <property type="project" value="InterPro"/>
</dbReference>
<dbReference type="GO" id="GO:0009986">
    <property type="term" value="C:cell surface"/>
    <property type="evidence" value="ECO:0007669"/>
    <property type="project" value="TreeGrafter"/>
</dbReference>
<dbReference type="KEGG" id="tmu:101349576"/>
<feature type="domain" description="C-type lectin" evidence="4">
    <location>
        <begin position="174"/>
        <end position="287"/>
    </location>
</feature>
<dbReference type="InterPro" id="IPR033992">
    <property type="entry name" value="NKR-like_CTLD"/>
</dbReference>
<feature type="transmembrane region" description="Helical" evidence="3">
    <location>
        <begin position="87"/>
        <end position="110"/>
    </location>
</feature>
<dbReference type="STRING" id="127582.A0A2Y9EDE9"/>
<keyword evidence="3" id="KW-0472">Membrane</keyword>
<keyword evidence="2" id="KW-0430">Lectin</keyword>
<dbReference type="CDD" id="cd03593">
    <property type="entry name" value="CLECT_NK_receptors_like"/>
    <property type="match status" value="1"/>
</dbReference>
<dbReference type="InterPro" id="IPR043315">
    <property type="entry name" value="CLEC9A"/>
</dbReference>
<gene>
    <name evidence="6" type="primary">CLEC9A</name>
</gene>
<reference evidence="6" key="1">
    <citation type="submission" date="2025-08" db="UniProtKB">
        <authorList>
            <consortium name="RefSeq"/>
        </authorList>
    </citation>
    <scope>IDENTIFICATION</scope>
</reference>
<dbReference type="GO" id="GO:0016020">
    <property type="term" value="C:membrane"/>
    <property type="evidence" value="ECO:0007669"/>
    <property type="project" value="UniProtKB-SubCell"/>
</dbReference>
<evidence type="ECO:0000256" key="3">
    <source>
        <dbReference type="SAM" id="Phobius"/>
    </source>
</evidence>
<dbReference type="CTD" id="283420"/>
<dbReference type="InterPro" id="IPR016186">
    <property type="entry name" value="C-type_lectin-like/link_sf"/>
</dbReference>
<dbReference type="GO" id="GO:0030246">
    <property type="term" value="F:carbohydrate binding"/>
    <property type="evidence" value="ECO:0007669"/>
    <property type="project" value="UniProtKB-KW"/>
</dbReference>
<dbReference type="RefSeq" id="XP_004391442.3">
    <property type="nucleotide sequence ID" value="XM_004391385.3"/>
</dbReference>
<dbReference type="InterPro" id="IPR001304">
    <property type="entry name" value="C-type_lectin-like"/>
</dbReference>
<protein>
    <submittedName>
        <fullName evidence="6">C-type lectin domain family 9 member A</fullName>
    </submittedName>
</protein>
<keyword evidence="5" id="KW-1185">Reference proteome</keyword>
<sequence>MKIHLFYSLTPNIFTYYVEKLANFSSSTNLLLTTRAVTCLSLSHSRHTYQSISDMQGEEIYTPLQWDNPSPNHYEEPLSSNKCSGTWCLVVVISWIFCMGSLTASIFLGIKLFQVSTIAMEQQEKLIQQDKALLNFTQWKGKHDLQMKCCQTLMQNSSSSARNCSPCPDNWIQNGESCYYFFEKWKFWNQGKEDCSKEDSRLLQIDSKEEMDFITDILWKTKKDSHYWVGLFQDVLGGPWLWQDGSSLSPDLGSIQRLQSINQDCGYLKEKYLFSANCSSWKYFICEK</sequence>
<dbReference type="PROSITE" id="PS50041">
    <property type="entry name" value="C_TYPE_LECTIN_2"/>
    <property type="match status" value="1"/>
</dbReference>
<dbReference type="SUPFAM" id="SSF56436">
    <property type="entry name" value="C-type lectin-like"/>
    <property type="match status" value="1"/>
</dbReference>
<keyword evidence="3" id="KW-0812">Transmembrane</keyword>
<dbReference type="Gene3D" id="3.10.100.10">
    <property type="entry name" value="Mannose-Binding Protein A, subunit A"/>
    <property type="match status" value="1"/>
</dbReference>
<evidence type="ECO:0000313" key="5">
    <source>
        <dbReference type="Proteomes" id="UP000248480"/>
    </source>
</evidence>
<dbReference type="AlphaFoldDB" id="A0A2Y9EDE9"/>
<evidence type="ECO:0000256" key="2">
    <source>
        <dbReference type="ARBA" id="ARBA00022734"/>
    </source>
</evidence>
<dbReference type="GeneID" id="101349576"/>
<evidence type="ECO:0000259" key="4">
    <source>
        <dbReference type="PROSITE" id="PS50041"/>
    </source>
</evidence>
<keyword evidence="3" id="KW-1133">Transmembrane helix</keyword>
<evidence type="ECO:0000256" key="1">
    <source>
        <dbReference type="ARBA" id="ARBA00004167"/>
    </source>
</evidence>
<dbReference type="InParanoid" id="A0A2Y9EDE9"/>
<dbReference type="PANTHER" id="PTHR47727">
    <property type="entry name" value="C-TYPE LECTIN DOMAIN FAMILY 9 MEMBER A"/>
    <property type="match status" value="1"/>
</dbReference>
<dbReference type="FunCoup" id="A0A2Y9EDE9">
    <property type="interactions" value="17"/>
</dbReference>
<evidence type="ECO:0000313" key="6">
    <source>
        <dbReference type="RefSeq" id="XP_004391442.3"/>
    </source>
</evidence>